<protein>
    <submittedName>
        <fullName evidence="4">Acyl carrier protein</fullName>
    </submittedName>
</protein>
<comment type="caution">
    <text evidence="4">The sequence shown here is derived from an EMBL/GenBank/DDBJ whole genome shotgun (WGS) entry which is preliminary data.</text>
</comment>
<dbReference type="InterPro" id="IPR009081">
    <property type="entry name" value="PP-bd_ACP"/>
</dbReference>
<dbReference type="EMBL" id="JBEYXV010000024">
    <property type="protein sequence ID" value="MEU6826122.1"/>
    <property type="molecule type" value="Genomic_DNA"/>
</dbReference>
<dbReference type="Pfam" id="PF00550">
    <property type="entry name" value="PP-binding"/>
    <property type="match status" value="1"/>
</dbReference>
<gene>
    <name evidence="4" type="ORF">ABZ921_36385</name>
</gene>
<reference evidence="4 5" key="1">
    <citation type="submission" date="2024-06" db="EMBL/GenBank/DDBJ databases">
        <title>The Natural Products Discovery Center: Release of the First 8490 Sequenced Strains for Exploring Actinobacteria Biosynthetic Diversity.</title>
        <authorList>
            <person name="Kalkreuter E."/>
            <person name="Kautsar S.A."/>
            <person name="Yang D."/>
            <person name="Bader C.D."/>
            <person name="Teijaro C.N."/>
            <person name="Fluegel L."/>
            <person name="Davis C.M."/>
            <person name="Simpson J.R."/>
            <person name="Lauterbach L."/>
            <person name="Steele A.D."/>
            <person name="Gui C."/>
            <person name="Meng S."/>
            <person name="Li G."/>
            <person name="Viehrig K."/>
            <person name="Ye F."/>
            <person name="Su P."/>
            <person name="Kiefer A.F."/>
            <person name="Nichols A."/>
            <person name="Cepeda A.J."/>
            <person name="Yan W."/>
            <person name="Fan B."/>
            <person name="Jiang Y."/>
            <person name="Adhikari A."/>
            <person name="Zheng C.-J."/>
            <person name="Schuster L."/>
            <person name="Cowan T.M."/>
            <person name="Smanski M.J."/>
            <person name="Chevrette M.G."/>
            <person name="De Carvalho L.P.S."/>
            <person name="Shen B."/>
        </authorList>
    </citation>
    <scope>NUCLEOTIDE SEQUENCE [LARGE SCALE GENOMIC DNA]</scope>
    <source>
        <strain evidence="4 5">NPDC046838</strain>
    </source>
</reference>
<dbReference type="InterPro" id="IPR020806">
    <property type="entry name" value="PKS_PP-bd"/>
</dbReference>
<dbReference type="InterPro" id="IPR036736">
    <property type="entry name" value="ACP-like_sf"/>
</dbReference>
<feature type="domain" description="Carrier" evidence="3">
    <location>
        <begin position="29"/>
        <end position="104"/>
    </location>
</feature>
<evidence type="ECO:0000256" key="1">
    <source>
        <dbReference type="ARBA" id="ARBA00022450"/>
    </source>
</evidence>
<evidence type="ECO:0000259" key="3">
    <source>
        <dbReference type="PROSITE" id="PS50075"/>
    </source>
</evidence>
<sequence>MAVFDPSALLALPHDVSVLRALDTGVRAQILQRQLGRTLGHALGVPPAHRIPADRPLRVLGVDSLLALHLKQQLERALEVRTVAHEQLREATLAQLAALLAEEVARPQAAAAAGAAVR</sequence>
<evidence type="ECO:0000313" key="4">
    <source>
        <dbReference type="EMBL" id="MEU6826122.1"/>
    </source>
</evidence>
<name>A0ABV3BYN5_9ACTN</name>
<keyword evidence="5" id="KW-1185">Reference proteome</keyword>
<dbReference type="RefSeq" id="WP_359357095.1">
    <property type="nucleotide sequence ID" value="NZ_JBEYXV010000024.1"/>
</dbReference>
<dbReference type="SMART" id="SM00823">
    <property type="entry name" value="PKS_PP"/>
    <property type="match status" value="1"/>
</dbReference>
<dbReference type="Gene3D" id="1.10.1200.10">
    <property type="entry name" value="ACP-like"/>
    <property type="match status" value="1"/>
</dbReference>
<dbReference type="Proteomes" id="UP001551176">
    <property type="component" value="Unassembled WGS sequence"/>
</dbReference>
<accession>A0ABV3BYN5</accession>
<keyword evidence="1" id="KW-0596">Phosphopantetheine</keyword>
<proteinExistence type="predicted"/>
<dbReference type="PROSITE" id="PS50075">
    <property type="entry name" value="CARRIER"/>
    <property type="match status" value="1"/>
</dbReference>
<dbReference type="SUPFAM" id="SSF47336">
    <property type="entry name" value="ACP-like"/>
    <property type="match status" value="1"/>
</dbReference>
<evidence type="ECO:0000313" key="5">
    <source>
        <dbReference type="Proteomes" id="UP001551176"/>
    </source>
</evidence>
<evidence type="ECO:0000256" key="2">
    <source>
        <dbReference type="ARBA" id="ARBA00022553"/>
    </source>
</evidence>
<organism evidence="4 5">
    <name type="scientific">Streptomyces atriruber</name>
    <dbReference type="NCBI Taxonomy" id="545121"/>
    <lineage>
        <taxon>Bacteria</taxon>
        <taxon>Bacillati</taxon>
        <taxon>Actinomycetota</taxon>
        <taxon>Actinomycetes</taxon>
        <taxon>Kitasatosporales</taxon>
        <taxon>Streptomycetaceae</taxon>
        <taxon>Streptomyces</taxon>
    </lineage>
</organism>
<keyword evidence="2" id="KW-0597">Phosphoprotein</keyword>